<keyword evidence="3" id="KW-0444">Lipid biosynthesis</keyword>
<evidence type="ECO:0000313" key="14">
    <source>
        <dbReference type="Proteomes" id="UP000742631"/>
    </source>
</evidence>
<dbReference type="EMBL" id="DYYG01000028">
    <property type="protein sequence ID" value="HJE23708.1"/>
    <property type="molecule type" value="Genomic_DNA"/>
</dbReference>
<comment type="similarity">
    <text evidence="2">Belongs to the cytidylyltransferase family.</text>
</comment>
<dbReference type="PANTHER" id="PTHR45780:SF2">
    <property type="entry name" value="ETHANOLAMINE-PHOSPHATE CYTIDYLYLTRANSFERASE"/>
    <property type="match status" value="1"/>
</dbReference>
<keyword evidence="5 13" id="KW-0548">Nucleotidyltransferase</keyword>
<accession>A0A921JF82</accession>
<dbReference type="GO" id="GO:0004306">
    <property type="term" value="F:ethanolamine-phosphate cytidylyltransferase activity"/>
    <property type="evidence" value="ECO:0007669"/>
    <property type="project" value="UniProtKB-EC"/>
</dbReference>
<keyword evidence="7" id="KW-0594">Phospholipid biosynthesis</keyword>
<dbReference type="InterPro" id="IPR044608">
    <property type="entry name" value="Ect1/PCYT2"/>
</dbReference>
<evidence type="ECO:0000256" key="2">
    <source>
        <dbReference type="ARBA" id="ARBA00010101"/>
    </source>
</evidence>
<dbReference type="PANTHER" id="PTHR45780">
    <property type="entry name" value="ETHANOLAMINE-PHOSPHATE CYTIDYLYLTRANSFERASE"/>
    <property type="match status" value="1"/>
</dbReference>
<evidence type="ECO:0000256" key="10">
    <source>
        <dbReference type="ARBA" id="ARBA00024221"/>
    </source>
</evidence>
<evidence type="ECO:0000256" key="8">
    <source>
        <dbReference type="ARBA" id="ARBA00023264"/>
    </source>
</evidence>
<sequence length="143" mass="15246">MNGRGDGGASVYAKVVVDLLHPGHVRFFAAARALGSRLTVCVVPDERVAAYKGRPPVLTLEERVEIVAACRWVDAVVTDGPRVIDRAFMRGGGYDIYAFGGAHEAELATKLADCADLPEAMRAIIPYTPGISSTLLRHRLAGG</sequence>
<protein>
    <recommendedName>
        <fullName evidence="10">ethanolamine-phosphate cytidylyltransferase</fullName>
        <ecNumber evidence="10">2.7.7.14</ecNumber>
    </recommendedName>
    <alternativeName>
        <fullName evidence="11">CTP:phosphoethanolamine cytidylyltransferase</fullName>
    </alternativeName>
</protein>
<reference evidence="13" key="2">
    <citation type="submission" date="2021-09" db="EMBL/GenBank/DDBJ databases">
        <authorList>
            <person name="Gilroy R."/>
        </authorList>
    </citation>
    <scope>NUCLEOTIDE SEQUENCE</scope>
    <source>
        <strain evidence="13">316</strain>
    </source>
</reference>
<dbReference type="Pfam" id="PF01467">
    <property type="entry name" value="CTP_transf_like"/>
    <property type="match status" value="1"/>
</dbReference>
<evidence type="ECO:0000256" key="3">
    <source>
        <dbReference type="ARBA" id="ARBA00022516"/>
    </source>
</evidence>
<proteinExistence type="inferred from homology"/>
<keyword evidence="4" id="KW-0808">Transferase</keyword>
<keyword evidence="6" id="KW-0443">Lipid metabolism</keyword>
<dbReference type="GO" id="GO:0005737">
    <property type="term" value="C:cytoplasm"/>
    <property type="evidence" value="ECO:0007669"/>
    <property type="project" value="TreeGrafter"/>
</dbReference>
<dbReference type="InterPro" id="IPR014729">
    <property type="entry name" value="Rossmann-like_a/b/a_fold"/>
</dbReference>
<comment type="pathway">
    <text evidence="1">Lipid metabolism.</text>
</comment>
<dbReference type="InterPro" id="IPR004821">
    <property type="entry name" value="Cyt_trans-like"/>
</dbReference>
<organism evidence="13 14">
    <name type="scientific">Methylorubrum populi</name>
    <dbReference type="NCBI Taxonomy" id="223967"/>
    <lineage>
        <taxon>Bacteria</taxon>
        <taxon>Pseudomonadati</taxon>
        <taxon>Pseudomonadota</taxon>
        <taxon>Alphaproteobacteria</taxon>
        <taxon>Hyphomicrobiales</taxon>
        <taxon>Methylobacteriaceae</taxon>
        <taxon>Methylorubrum</taxon>
    </lineage>
</organism>
<dbReference type="Gene3D" id="3.40.50.620">
    <property type="entry name" value="HUPs"/>
    <property type="match status" value="1"/>
</dbReference>
<dbReference type="EC" id="2.7.7.14" evidence="10"/>
<dbReference type="GO" id="GO:0006646">
    <property type="term" value="P:phosphatidylethanolamine biosynthetic process"/>
    <property type="evidence" value="ECO:0007669"/>
    <property type="project" value="InterPro"/>
</dbReference>
<evidence type="ECO:0000256" key="4">
    <source>
        <dbReference type="ARBA" id="ARBA00022679"/>
    </source>
</evidence>
<dbReference type="SUPFAM" id="SSF52374">
    <property type="entry name" value="Nucleotidylyl transferase"/>
    <property type="match status" value="1"/>
</dbReference>
<evidence type="ECO:0000313" key="13">
    <source>
        <dbReference type="EMBL" id="HJE23708.1"/>
    </source>
</evidence>
<reference evidence="13" key="1">
    <citation type="journal article" date="2021" name="PeerJ">
        <title>Extensive microbial diversity within the chicken gut microbiome revealed by metagenomics and culture.</title>
        <authorList>
            <person name="Gilroy R."/>
            <person name="Ravi A."/>
            <person name="Getino M."/>
            <person name="Pursley I."/>
            <person name="Horton D.L."/>
            <person name="Alikhan N.F."/>
            <person name="Baker D."/>
            <person name="Gharbi K."/>
            <person name="Hall N."/>
            <person name="Watson M."/>
            <person name="Adriaenssens E.M."/>
            <person name="Foster-Nyarko E."/>
            <person name="Jarju S."/>
            <person name="Secka A."/>
            <person name="Antonio M."/>
            <person name="Oren A."/>
            <person name="Chaudhuri R.R."/>
            <person name="La Ragione R."/>
            <person name="Hildebrand F."/>
            <person name="Pallen M.J."/>
        </authorList>
    </citation>
    <scope>NUCLEOTIDE SEQUENCE</scope>
    <source>
        <strain evidence="13">316</strain>
    </source>
</reference>
<name>A0A921JF82_9HYPH</name>
<evidence type="ECO:0000256" key="7">
    <source>
        <dbReference type="ARBA" id="ARBA00023209"/>
    </source>
</evidence>
<keyword evidence="8" id="KW-1208">Phospholipid metabolism</keyword>
<feature type="domain" description="Cytidyltransferase-like" evidence="12">
    <location>
        <begin position="18"/>
        <end position="139"/>
    </location>
</feature>
<gene>
    <name evidence="13" type="ORF">K8W01_08620</name>
</gene>
<comment type="caution">
    <text evidence="13">The sequence shown here is derived from an EMBL/GenBank/DDBJ whole genome shotgun (WGS) entry which is preliminary data.</text>
</comment>
<evidence type="ECO:0000256" key="6">
    <source>
        <dbReference type="ARBA" id="ARBA00023098"/>
    </source>
</evidence>
<dbReference type="Proteomes" id="UP000742631">
    <property type="component" value="Unassembled WGS sequence"/>
</dbReference>
<evidence type="ECO:0000259" key="12">
    <source>
        <dbReference type="Pfam" id="PF01467"/>
    </source>
</evidence>
<dbReference type="AlphaFoldDB" id="A0A921JF82"/>
<evidence type="ECO:0000256" key="9">
    <source>
        <dbReference type="ARBA" id="ARBA00024191"/>
    </source>
</evidence>
<evidence type="ECO:0000256" key="1">
    <source>
        <dbReference type="ARBA" id="ARBA00005189"/>
    </source>
</evidence>
<comment type="pathway">
    <text evidence="9">Phospholipid metabolism; phosphatidylethanolamine biosynthesis; phosphatidylethanolamine from ethanolamine: step 2/3.</text>
</comment>
<evidence type="ECO:0000256" key="11">
    <source>
        <dbReference type="ARBA" id="ARBA00031473"/>
    </source>
</evidence>
<dbReference type="NCBIfam" id="TIGR00125">
    <property type="entry name" value="cyt_tran_rel"/>
    <property type="match status" value="1"/>
</dbReference>
<evidence type="ECO:0000256" key="5">
    <source>
        <dbReference type="ARBA" id="ARBA00022695"/>
    </source>
</evidence>